<dbReference type="PANTHER" id="PTHR46401">
    <property type="entry name" value="GLYCOSYLTRANSFERASE WBBK-RELATED"/>
    <property type="match status" value="1"/>
</dbReference>
<protein>
    <submittedName>
        <fullName evidence="3">Glycosyltransferase involved in cell wall biosynthesis</fullName>
    </submittedName>
</protein>
<dbReference type="Proteomes" id="UP001314796">
    <property type="component" value="Unassembled WGS sequence"/>
</dbReference>
<dbReference type="InterPro" id="IPR001296">
    <property type="entry name" value="Glyco_trans_1"/>
</dbReference>
<dbReference type="CDD" id="cd03801">
    <property type="entry name" value="GT4_PimA-like"/>
    <property type="match status" value="1"/>
</dbReference>
<evidence type="ECO:0000256" key="1">
    <source>
        <dbReference type="ARBA" id="ARBA00022679"/>
    </source>
</evidence>
<feature type="domain" description="Glycosyl transferase family 1" evidence="2">
    <location>
        <begin position="167"/>
        <end position="299"/>
    </location>
</feature>
<keyword evidence="4" id="KW-1185">Reference proteome</keyword>
<name>A0ABS2NLX9_9FIRM</name>
<accession>A0ABS2NLX9</accession>
<dbReference type="Gene3D" id="3.40.50.2000">
    <property type="entry name" value="Glycogen Phosphorylase B"/>
    <property type="match status" value="2"/>
</dbReference>
<comment type="caution">
    <text evidence="3">The sequence shown here is derived from an EMBL/GenBank/DDBJ whole genome shotgun (WGS) entry which is preliminary data.</text>
</comment>
<dbReference type="Pfam" id="PF00534">
    <property type="entry name" value="Glycos_transf_1"/>
    <property type="match status" value="1"/>
</dbReference>
<reference evidence="3 4" key="1">
    <citation type="submission" date="2021-01" db="EMBL/GenBank/DDBJ databases">
        <title>Genomic Encyclopedia of Type Strains, Phase IV (KMG-IV): sequencing the most valuable type-strain genomes for metagenomic binning, comparative biology and taxonomic classification.</title>
        <authorList>
            <person name="Goeker M."/>
        </authorList>
    </citation>
    <scope>NUCLEOTIDE SEQUENCE [LARGE SCALE GENOMIC DNA]</scope>
    <source>
        <strain evidence="3 4">DSM 25890</strain>
    </source>
</reference>
<evidence type="ECO:0000313" key="4">
    <source>
        <dbReference type="Proteomes" id="UP001314796"/>
    </source>
</evidence>
<keyword evidence="1" id="KW-0808">Transferase</keyword>
<organism evidence="3 4">
    <name type="scientific">Alkaliphilus hydrothermalis</name>
    <dbReference type="NCBI Taxonomy" id="1482730"/>
    <lineage>
        <taxon>Bacteria</taxon>
        <taxon>Bacillati</taxon>
        <taxon>Bacillota</taxon>
        <taxon>Clostridia</taxon>
        <taxon>Peptostreptococcales</taxon>
        <taxon>Natronincolaceae</taxon>
        <taxon>Alkaliphilus</taxon>
    </lineage>
</organism>
<evidence type="ECO:0000313" key="3">
    <source>
        <dbReference type="EMBL" id="MBM7613931.1"/>
    </source>
</evidence>
<proteinExistence type="predicted"/>
<dbReference type="PANTHER" id="PTHR46401:SF2">
    <property type="entry name" value="GLYCOSYLTRANSFERASE WBBK-RELATED"/>
    <property type="match status" value="1"/>
</dbReference>
<evidence type="ECO:0000259" key="2">
    <source>
        <dbReference type="Pfam" id="PF00534"/>
    </source>
</evidence>
<dbReference type="SUPFAM" id="SSF53756">
    <property type="entry name" value="UDP-Glycosyltransferase/glycogen phosphorylase"/>
    <property type="match status" value="1"/>
</dbReference>
<dbReference type="RefSeq" id="WP_204400217.1">
    <property type="nucleotide sequence ID" value="NZ_JAFBEE010000002.1"/>
</dbReference>
<sequence>MKVLFYTRGDYQKNMAGDTIQFLKTKEYLEKLGVEISVSHNPHEDLSPYDLIHLFNTIRVQETYSFFKNACYYNKKIFLSPIFWNYIDYIPKRQKGAMEEIYWDESDRLRREIFQGVDVILPSSIMEMREIGNRFHTNKHYEIIPNGVDPLFAKGRAEDFISQYKIKDFLLCVGRVCKHKNQLALAQVAKELDIPFVMVGPVNHLDYYHRCLRVNPDLIYMPNVDHQQLPSIYKAAKVHALVSWYEIPGLVSLEAGLAGCNIVTTQEGSTKEYFKDYADYVDPHNIQDIKEKVSQGMMREKNDALKNYISQHYLWNYVAERIFQAYQQ</sequence>
<dbReference type="EMBL" id="JAFBEE010000002">
    <property type="protein sequence ID" value="MBM7613931.1"/>
    <property type="molecule type" value="Genomic_DNA"/>
</dbReference>
<gene>
    <name evidence="3" type="ORF">JOC73_000440</name>
</gene>